<name>A0ABD3RXJ8_9STRA</name>
<protein>
    <recommendedName>
        <fullName evidence="4">Thymidylate kinase</fullName>
    </recommendedName>
</protein>
<evidence type="ECO:0000313" key="3">
    <source>
        <dbReference type="Proteomes" id="UP001530377"/>
    </source>
</evidence>
<proteinExistence type="predicted"/>
<evidence type="ECO:0000313" key="2">
    <source>
        <dbReference type="EMBL" id="KAL3816950.1"/>
    </source>
</evidence>
<dbReference type="AlphaFoldDB" id="A0ABD3RXJ8"/>
<reference evidence="2 3" key="1">
    <citation type="submission" date="2024-10" db="EMBL/GenBank/DDBJ databases">
        <title>Updated reference genomes for cyclostephanoid diatoms.</title>
        <authorList>
            <person name="Roberts W.R."/>
            <person name="Alverson A.J."/>
        </authorList>
    </citation>
    <scope>NUCLEOTIDE SEQUENCE [LARGE SCALE GENOMIC DNA]</scope>
    <source>
        <strain evidence="2 3">AJA228-03</strain>
    </source>
</reference>
<evidence type="ECO:0000256" key="1">
    <source>
        <dbReference type="SAM" id="MobiDB-lite"/>
    </source>
</evidence>
<dbReference type="Proteomes" id="UP001530377">
    <property type="component" value="Unassembled WGS sequence"/>
</dbReference>
<comment type="caution">
    <text evidence="2">The sequence shown here is derived from an EMBL/GenBank/DDBJ whole genome shotgun (WGS) entry which is preliminary data.</text>
</comment>
<dbReference type="Gene3D" id="3.40.50.300">
    <property type="entry name" value="P-loop containing nucleotide triphosphate hydrolases"/>
    <property type="match status" value="1"/>
</dbReference>
<feature type="compositionally biased region" description="Acidic residues" evidence="1">
    <location>
        <begin position="982"/>
        <end position="993"/>
    </location>
</feature>
<evidence type="ECO:0008006" key="4">
    <source>
        <dbReference type="Google" id="ProtNLM"/>
    </source>
</evidence>
<sequence length="993" mass="111077">MLLRAVNFRRRRSTVAAIAVATPSAAAAATATTSPSWTTSHPIEGLEPLIRPPSPLPLPPWITGRREASTIKSLPMKAPYPRMARHRGFYLWWTNVSVILYQNIVPEFRHWWKSSRLLVRLAGLYVYSSDPRIVPSILVLDPESFKTVKRLLKFSKRLGQGGPVRDFINAVQPFTRSMRILVGSWRWFEASPCRRYEVGLEEVMAFVGNRVSRLLARGGTDLVAHELILPIQACLFRNDYLEYPTMYHPVALCVCIGIVRAVSPYLASFVGSRFGRAVTRMYFKTSRNRWLPTQRICELNLKSDDCQEMDEVDQGADLCLIARDVARALGTVQDGTTDDRARDALGKATAVIRQREALLDGGWTQVGAGAGGYAVYQRRHESAMSHAILLHVSPYGPSILDVMPYYLVLESESSTDTRRNKWSNSLSAALSFGMGAVSGAVGSSSRGPDVIEGYCYRGAFFSPHHFAEMKEMHDKQMLAYEAGCRKLPKAARLHREVGVPRDLPSLKKFLDAGKRNRTRNRNKREFNELQKVVTSVARDILGMIRKDDREERRRGGSRIGMRPRAPKGVILYFEGLDCSGKSSTGGLVQAALEQAGYTVGMRQYNRPPTAEQRQVTTIILPSAFSSPERVSAMHWMDRFEVPGSSSAVEFEISGPEGENADDKRIALVWDRGPAGDFVYGGLNDLPAEEKRRRYEEFIAFDERCRENDILFLKLLFVTNRDSIAKTLGKRLAQKKMARDLTTWLRACSSRGGEEDALFEGLEAISAHIDPTDFIAFNNYERNLQIFSNFALNTDSEKNPWVVVNTGDRYAARKSLMEAFRSHLYHFESRGKVSSPCCGKSPPASAYSRGMEIDAMMTGKFSYSRKRVLLASISLMGLLLLAYIYANNTDWDDEIFDPPIRYNITSLLEDEKDDDMTQDRKAKGRKNSNTVEGDKGAKVSKTAKVAKGNKGEDNDHLDEAKMGGEPGGDGSGKASKTGKVPKDDEEEDDHLVEA</sequence>
<keyword evidence="3" id="KW-1185">Reference proteome</keyword>
<organism evidence="2 3">
    <name type="scientific">Cyclostephanos tholiformis</name>
    <dbReference type="NCBI Taxonomy" id="382380"/>
    <lineage>
        <taxon>Eukaryota</taxon>
        <taxon>Sar</taxon>
        <taxon>Stramenopiles</taxon>
        <taxon>Ochrophyta</taxon>
        <taxon>Bacillariophyta</taxon>
        <taxon>Coscinodiscophyceae</taxon>
        <taxon>Thalassiosirophycidae</taxon>
        <taxon>Stephanodiscales</taxon>
        <taxon>Stephanodiscaceae</taxon>
        <taxon>Cyclostephanos</taxon>
    </lineage>
</organism>
<dbReference type="InterPro" id="IPR027417">
    <property type="entry name" value="P-loop_NTPase"/>
</dbReference>
<dbReference type="EMBL" id="JALLPB020000124">
    <property type="protein sequence ID" value="KAL3816950.1"/>
    <property type="molecule type" value="Genomic_DNA"/>
</dbReference>
<gene>
    <name evidence="2" type="ORF">ACHAXA_001778</name>
</gene>
<feature type="region of interest" description="Disordered" evidence="1">
    <location>
        <begin position="912"/>
        <end position="993"/>
    </location>
</feature>
<feature type="compositionally biased region" description="Basic and acidic residues" evidence="1">
    <location>
        <begin position="948"/>
        <end position="961"/>
    </location>
</feature>
<accession>A0ABD3RXJ8</accession>